<accession>A0ABW9W823</accession>
<evidence type="ECO:0000313" key="2">
    <source>
        <dbReference type="EMBL" id="MYN30232.1"/>
    </source>
</evidence>
<dbReference type="RefSeq" id="WP_161057928.1">
    <property type="nucleotide sequence ID" value="NZ_WWCT01000033.1"/>
</dbReference>
<evidence type="ECO:0008006" key="4">
    <source>
        <dbReference type="Google" id="ProtNLM"/>
    </source>
</evidence>
<name>A0ABW9W823_9BURK</name>
<feature type="coiled-coil region" evidence="1">
    <location>
        <begin position="292"/>
        <end position="326"/>
    </location>
</feature>
<dbReference type="Proteomes" id="UP000642144">
    <property type="component" value="Unassembled WGS sequence"/>
</dbReference>
<comment type="caution">
    <text evidence="2">The sequence shown here is derived from an EMBL/GenBank/DDBJ whole genome shotgun (WGS) entry which is preliminary data.</text>
</comment>
<evidence type="ECO:0000256" key="1">
    <source>
        <dbReference type="SAM" id="Coils"/>
    </source>
</evidence>
<gene>
    <name evidence="2" type="ORF">GTP69_27875</name>
</gene>
<proteinExistence type="predicted"/>
<dbReference type="EMBL" id="WWCT01000033">
    <property type="protein sequence ID" value="MYN30232.1"/>
    <property type="molecule type" value="Genomic_DNA"/>
</dbReference>
<organism evidence="2 3">
    <name type="scientific">Duganella levis</name>
    <dbReference type="NCBI Taxonomy" id="2692169"/>
    <lineage>
        <taxon>Bacteria</taxon>
        <taxon>Pseudomonadati</taxon>
        <taxon>Pseudomonadota</taxon>
        <taxon>Betaproteobacteria</taxon>
        <taxon>Burkholderiales</taxon>
        <taxon>Oxalobacteraceae</taxon>
        <taxon>Telluria group</taxon>
        <taxon>Duganella</taxon>
    </lineage>
</organism>
<keyword evidence="3" id="KW-1185">Reference proteome</keyword>
<protein>
    <recommendedName>
        <fullName evidence="4">Phage tail protein</fullName>
    </recommendedName>
</protein>
<reference evidence="2 3" key="1">
    <citation type="submission" date="2019-12" db="EMBL/GenBank/DDBJ databases">
        <title>Novel species isolated from a subtropical stream in China.</title>
        <authorList>
            <person name="Lu H."/>
        </authorList>
    </citation>
    <scope>NUCLEOTIDE SEQUENCE [LARGE SCALE GENOMIC DNA]</scope>
    <source>
        <strain evidence="2 3">CY42W</strain>
    </source>
</reference>
<evidence type="ECO:0000313" key="3">
    <source>
        <dbReference type="Proteomes" id="UP000642144"/>
    </source>
</evidence>
<keyword evidence="1" id="KW-0175">Coiled coil</keyword>
<sequence length="461" mass="51068">MQSFSTEFPVQENISGGEFLSAVKDWIVGSRYTYLKASDLEQIGSAGESKVTVESDTVEILRVDTDDTESIAVSYHKRDDNCDWISTIVFSGTPSSNWVSVRVMCEPHLPTAKLPEAKKPVVMQILLSKLGGGTDGKVQVTDKAVMLSESQVELAASYILGTNGAYLPIVYISAPFRGKAEFNFDALAKQLAGMAHVVVEPSRAFSIRLKDIVHAQNVYGGAVGVYWSEGGGSRKFLEGRNISESIFHEIRLALNNRRPLIRCTWNSVKEIQSRKILNELRDAGSTDVQNYIDAFDAELNAKNAALTDAEKEIHRLSAEIRRLEARSSAESGMMLELGQEQDYFENEIKDIVLDALTHAVGSVTIDSRRQHVLNAILNANSIAQGAQTIRERLKASLRDYRSLDSKTEKELEACGFSISDTGKHFKLTWMDDDRYTFTLAKTASDHRTGLNSALDIGRLFL</sequence>